<dbReference type="PANTHER" id="PTHR10954">
    <property type="entry name" value="RIBONUCLEASE H2 SUBUNIT A"/>
    <property type="match status" value="1"/>
</dbReference>
<keyword evidence="9 12" id="KW-0255">Endonuclease</keyword>
<evidence type="ECO:0000256" key="2">
    <source>
        <dbReference type="ARBA" id="ARBA00001946"/>
    </source>
</evidence>
<dbReference type="InterPro" id="IPR024567">
    <property type="entry name" value="RNase_HII/HIII_dom"/>
</dbReference>
<comment type="subcellular location">
    <subcellularLocation>
        <location evidence="4">Cytoplasm</location>
    </subcellularLocation>
</comment>
<dbReference type="InterPro" id="IPR036397">
    <property type="entry name" value="RNaseH_sf"/>
</dbReference>
<evidence type="ECO:0000256" key="4">
    <source>
        <dbReference type="ARBA" id="ARBA00004496"/>
    </source>
</evidence>
<evidence type="ECO:0000256" key="9">
    <source>
        <dbReference type="ARBA" id="ARBA00022759"/>
    </source>
</evidence>
<dbReference type="GO" id="GO:0006298">
    <property type="term" value="P:mismatch repair"/>
    <property type="evidence" value="ECO:0007669"/>
    <property type="project" value="TreeGrafter"/>
</dbReference>
<keyword evidence="6" id="KW-0963">Cytoplasm</keyword>
<proteinExistence type="inferred from homology"/>
<comment type="caution">
    <text evidence="15">The sequence shown here is derived from an EMBL/GenBank/DDBJ whole genome shotgun (WGS) entry which is preliminary data.</text>
</comment>
<dbReference type="SUPFAM" id="SSF53098">
    <property type="entry name" value="Ribonuclease H-like"/>
    <property type="match status" value="1"/>
</dbReference>
<dbReference type="PROSITE" id="PS51975">
    <property type="entry name" value="RNASE_H_2"/>
    <property type="match status" value="1"/>
</dbReference>
<feature type="binding site" evidence="12">
    <location>
        <position position="131"/>
    </location>
    <ligand>
        <name>a divalent metal cation</name>
        <dbReference type="ChEBI" id="CHEBI:60240"/>
    </ligand>
</feature>
<sequence>MTFPNFKFERVLWKKGFKIVAGADEVGRGCFAGPVVAATVVFTPYVTKGLKNLRTEEQKIRIDDSKKLSAKQRETADKWIRDNCMAFGIGVATVTEINKRGLSKATASAFRRAVSAINKVQEKRVDYLLVDAFYTPYIRGLRNARMQFRKDRRTGTVHDLHARQLAIIHGDEKSFSIASASIIAKVYRDKLMTKLSNRPNYKKYGWDKNKGYGTKIHQEAIKKYGVSRLHRKKFIETYLSP</sequence>
<feature type="domain" description="RNase H type-2" evidence="14">
    <location>
        <begin position="18"/>
        <end position="241"/>
    </location>
</feature>
<dbReference type="InterPro" id="IPR022898">
    <property type="entry name" value="RNase_HII"/>
</dbReference>
<dbReference type="GO" id="GO:0046872">
    <property type="term" value="F:metal ion binding"/>
    <property type="evidence" value="ECO:0007669"/>
    <property type="project" value="UniProtKB-KW"/>
</dbReference>
<evidence type="ECO:0000256" key="7">
    <source>
        <dbReference type="ARBA" id="ARBA00022722"/>
    </source>
</evidence>
<dbReference type="Gene3D" id="3.30.420.10">
    <property type="entry name" value="Ribonuclease H-like superfamily/Ribonuclease H"/>
    <property type="match status" value="1"/>
</dbReference>
<dbReference type="NCBIfam" id="NF000595">
    <property type="entry name" value="PRK00015.1-3"/>
    <property type="match status" value="1"/>
</dbReference>
<dbReference type="InterPro" id="IPR012337">
    <property type="entry name" value="RNaseH-like_sf"/>
</dbReference>
<accession>A0A1F7YEW1</accession>
<comment type="catalytic activity">
    <reaction evidence="1 12 13">
        <text>Endonucleolytic cleavage to 5'-phosphomonoester.</text>
        <dbReference type="EC" id="3.1.26.4"/>
    </reaction>
</comment>
<evidence type="ECO:0000256" key="3">
    <source>
        <dbReference type="ARBA" id="ARBA00004065"/>
    </source>
</evidence>
<evidence type="ECO:0000256" key="11">
    <source>
        <dbReference type="ARBA" id="ARBA00023211"/>
    </source>
</evidence>
<protein>
    <recommendedName>
        <fullName evidence="13">Ribonuclease</fullName>
        <ecNumber evidence="13">3.1.26.4</ecNumber>
    </recommendedName>
</protein>
<comment type="function">
    <text evidence="3 13">Endonuclease that specifically degrades the RNA of RNA-DNA hybrids.</text>
</comment>
<dbReference type="GO" id="GO:0004523">
    <property type="term" value="F:RNA-DNA hybrid ribonuclease activity"/>
    <property type="evidence" value="ECO:0007669"/>
    <property type="project" value="UniProtKB-UniRule"/>
</dbReference>
<keyword evidence="7 12" id="KW-0540">Nuclease</keyword>
<dbReference type="Pfam" id="PF01351">
    <property type="entry name" value="RNase_HII"/>
    <property type="match status" value="1"/>
</dbReference>
<feature type="binding site" evidence="12">
    <location>
        <position position="24"/>
    </location>
    <ligand>
        <name>a divalent metal cation</name>
        <dbReference type="ChEBI" id="CHEBI:60240"/>
    </ligand>
</feature>
<evidence type="ECO:0000256" key="10">
    <source>
        <dbReference type="ARBA" id="ARBA00022801"/>
    </source>
</evidence>
<comment type="cofactor">
    <cofactor evidence="12">
        <name>Mn(2+)</name>
        <dbReference type="ChEBI" id="CHEBI:29035"/>
    </cofactor>
    <cofactor evidence="12">
        <name>Mg(2+)</name>
        <dbReference type="ChEBI" id="CHEBI:18420"/>
    </cofactor>
    <text evidence="12">Manganese or magnesium. Binds 1 divalent metal ion per monomer in the absence of substrate. May bind a second metal ion after substrate binding.</text>
</comment>
<dbReference type="Proteomes" id="UP000179221">
    <property type="component" value="Unassembled WGS sequence"/>
</dbReference>
<dbReference type="GO" id="GO:0003723">
    <property type="term" value="F:RNA binding"/>
    <property type="evidence" value="ECO:0007669"/>
    <property type="project" value="UniProtKB-UniRule"/>
</dbReference>
<dbReference type="GO" id="GO:0043137">
    <property type="term" value="P:DNA replication, removal of RNA primer"/>
    <property type="evidence" value="ECO:0007669"/>
    <property type="project" value="TreeGrafter"/>
</dbReference>
<evidence type="ECO:0000256" key="12">
    <source>
        <dbReference type="PROSITE-ProRule" id="PRU01319"/>
    </source>
</evidence>
<reference evidence="15 16" key="1">
    <citation type="journal article" date="2016" name="Nat. Commun.">
        <title>Thousands of microbial genomes shed light on interconnected biogeochemical processes in an aquifer system.</title>
        <authorList>
            <person name="Anantharaman K."/>
            <person name="Brown C.T."/>
            <person name="Hug L.A."/>
            <person name="Sharon I."/>
            <person name="Castelle C.J."/>
            <person name="Probst A.J."/>
            <person name="Thomas B.C."/>
            <person name="Singh A."/>
            <person name="Wilkins M.J."/>
            <person name="Karaoz U."/>
            <person name="Brodie E.L."/>
            <person name="Williams K.H."/>
            <person name="Hubbard S.S."/>
            <person name="Banfield J.F."/>
        </authorList>
    </citation>
    <scope>NUCLEOTIDE SEQUENCE [LARGE SCALE GENOMIC DNA]</scope>
</reference>
<keyword evidence="11" id="KW-0464">Manganese</keyword>
<evidence type="ECO:0000313" key="16">
    <source>
        <dbReference type="Proteomes" id="UP000179221"/>
    </source>
</evidence>
<feature type="binding site" evidence="12">
    <location>
        <position position="25"/>
    </location>
    <ligand>
        <name>a divalent metal cation</name>
        <dbReference type="ChEBI" id="CHEBI:60240"/>
    </ligand>
</feature>
<keyword evidence="8 12" id="KW-0479">Metal-binding</keyword>
<organism evidence="15 16">
    <name type="scientific">Candidatus Woesebacteria bacterium RIFCSPHIGHO2_01_FULL_40_22</name>
    <dbReference type="NCBI Taxonomy" id="1802499"/>
    <lineage>
        <taxon>Bacteria</taxon>
        <taxon>Candidatus Woeseibacteriota</taxon>
    </lineage>
</organism>
<name>A0A1F7YEW1_9BACT</name>
<dbReference type="GO" id="GO:0005737">
    <property type="term" value="C:cytoplasm"/>
    <property type="evidence" value="ECO:0007669"/>
    <property type="project" value="UniProtKB-SubCell"/>
</dbReference>
<comment type="similarity">
    <text evidence="5 13">Belongs to the RNase HII family.</text>
</comment>
<gene>
    <name evidence="15" type="ORF">A2628_04785</name>
</gene>
<comment type="cofactor">
    <cofactor evidence="2">
        <name>Mg(2+)</name>
        <dbReference type="ChEBI" id="CHEBI:18420"/>
    </cofactor>
</comment>
<keyword evidence="10 12" id="KW-0378">Hydrolase</keyword>
<evidence type="ECO:0000259" key="14">
    <source>
        <dbReference type="PROSITE" id="PS51975"/>
    </source>
</evidence>
<evidence type="ECO:0000313" key="15">
    <source>
        <dbReference type="EMBL" id="OGM25861.1"/>
    </source>
</evidence>
<dbReference type="InterPro" id="IPR001352">
    <property type="entry name" value="RNase_HII/HIII"/>
</dbReference>
<dbReference type="PANTHER" id="PTHR10954:SF18">
    <property type="entry name" value="RIBONUCLEASE HII"/>
    <property type="match status" value="1"/>
</dbReference>
<dbReference type="EC" id="3.1.26.4" evidence="13"/>
<evidence type="ECO:0000256" key="8">
    <source>
        <dbReference type="ARBA" id="ARBA00022723"/>
    </source>
</evidence>
<evidence type="ECO:0000256" key="13">
    <source>
        <dbReference type="RuleBase" id="RU003515"/>
    </source>
</evidence>
<dbReference type="EMBL" id="MGGL01000018">
    <property type="protein sequence ID" value="OGM25861.1"/>
    <property type="molecule type" value="Genomic_DNA"/>
</dbReference>
<dbReference type="GO" id="GO:0032299">
    <property type="term" value="C:ribonuclease H2 complex"/>
    <property type="evidence" value="ECO:0007669"/>
    <property type="project" value="TreeGrafter"/>
</dbReference>
<evidence type="ECO:0000256" key="1">
    <source>
        <dbReference type="ARBA" id="ARBA00000077"/>
    </source>
</evidence>
<evidence type="ECO:0000256" key="6">
    <source>
        <dbReference type="ARBA" id="ARBA00022490"/>
    </source>
</evidence>
<dbReference type="CDD" id="cd07182">
    <property type="entry name" value="RNase_HII_bacteria_HII_like"/>
    <property type="match status" value="1"/>
</dbReference>
<evidence type="ECO:0000256" key="5">
    <source>
        <dbReference type="ARBA" id="ARBA00007383"/>
    </source>
</evidence>
<dbReference type="AlphaFoldDB" id="A0A1F7YEW1"/>